<evidence type="ECO:0000313" key="3">
    <source>
        <dbReference type="Proteomes" id="UP000192678"/>
    </source>
</evidence>
<evidence type="ECO:0000313" key="2">
    <source>
        <dbReference type="EMBL" id="SMD14184.1"/>
    </source>
</evidence>
<dbReference type="SUPFAM" id="SSF53335">
    <property type="entry name" value="S-adenosyl-L-methionine-dependent methyltransferases"/>
    <property type="match status" value="1"/>
</dbReference>
<feature type="domain" description="Methyltransferase" evidence="1">
    <location>
        <begin position="63"/>
        <end position="147"/>
    </location>
</feature>
<proteinExistence type="predicted"/>
<dbReference type="OrthoDB" id="9800454at2"/>
<dbReference type="AlphaFoldDB" id="A0A1W2EWV7"/>
<dbReference type="Gene3D" id="3.40.50.150">
    <property type="entry name" value="Vaccinia Virus protein VP39"/>
    <property type="match status" value="1"/>
</dbReference>
<dbReference type="EMBL" id="FWYB01000017">
    <property type="protein sequence ID" value="SMD14184.1"/>
    <property type="molecule type" value="Genomic_DNA"/>
</dbReference>
<evidence type="ECO:0000259" key="1">
    <source>
        <dbReference type="Pfam" id="PF13847"/>
    </source>
</evidence>
<dbReference type="InterPro" id="IPR029063">
    <property type="entry name" value="SAM-dependent_MTases_sf"/>
</dbReference>
<keyword evidence="2" id="KW-0489">Methyltransferase</keyword>
<dbReference type="STRING" id="475255.SAMN04488101_11735"/>
<dbReference type="Pfam" id="PF13847">
    <property type="entry name" value="Methyltransf_31"/>
    <property type="match status" value="1"/>
</dbReference>
<name>A0A1W2EWV7_9SPHI</name>
<dbReference type="RefSeq" id="WP_084291655.1">
    <property type="nucleotide sequence ID" value="NZ_FWYB01000017.1"/>
</dbReference>
<accession>A0A1W2EWV7</accession>
<keyword evidence="3" id="KW-1185">Reference proteome</keyword>
<dbReference type="GO" id="GO:0008168">
    <property type="term" value="F:methyltransferase activity"/>
    <property type="evidence" value="ECO:0007669"/>
    <property type="project" value="UniProtKB-KW"/>
</dbReference>
<sequence length="238" mass="27365">MRIDTSKRSDAPEIMDDFNLEGEILRDALDKIAHINRLLGGNKVTLQGLKWLLKAKAHGHTTITILDVGCGNGDMLRVLADYALKNQLDFKLIGIDANKFTVKHAQQLSTAYANISYRCVDIFEEIKQDEIYDVILCTLTLHHFRDDEIRTLMNGFKKQSALGIVVNDLHRSALACYLFLALCFVFRLNHMSREDGLVSILRGFKKSELETLSQELNINSYLLKWKWAFRYQWIINTI</sequence>
<dbReference type="InterPro" id="IPR025714">
    <property type="entry name" value="Methyltranfer_dom"/>
</dbReference>
<dbReference type="PANTHER" id="PTHR43861">
    <property type="entry name" value="TRANS-ACONITATE 2-METHYLTRANSFERASE-RELATED"/>
    <property type="match status" value="1"/>
</dbReference>
<gene>
    <name evidence="2" type="ORF">SAMN04488101_11735</name>
</gene>
<protein>
    <submittedName>
        <fullName evidence="2">Methyltransferase domain-containing protein</fullName>
    </submittedName>
</protein>
<dbReference type="GO" id="GO:0032259">
    <property type="term" value="P:methylation"/>
    <property type="evidence" value="ECO:0007669"/>
    <property type="project" value="UniProtKB-KW"/>
</dbReference>
<dbReference type="CDD" id="cd02440">
    <property type="entry name" value="AdoMet_MTases"/>
    <property type="match status" value="1"/>
</dbReference>
<organism evidence="2 3">
    <name type="scientific">Pedobacter nyackensis</name>
    <dbReference type="NCBI Taxonomy" id="475255"/>
    <lineage>
        <taxon>Bacteria</taxon>
        <taxon>Pseudomonadati</taxon>
        <taxon>Bacteroidota</taxon>
        <taxon>Sphingobacteriia</taxon>
        <taxon>Sphingobacteriales</taxon>
        <taxon>Sphingobacteriaceae</taxon>
        <taxon>Pedobacter</taxon>
    </lineage>
</organism>
<keyword evidence="2" id="KW-0808">Transferase</keyword>
<reference evidence="2 3" key="1">
    <citation type="submission" date="2017-04" db="EMBL/GenBank/DDBJ databases">
        <authorList>
            <person name="Afonso C.L."/>
            <person name="Miller P.J."/>
            <person name="Scott M.A."/>
            <person name="Spackman E."/>
            <person name="Goraichik I."/>
            <person name="Dimitrov K.M."/>
            <person name="Suarez D.L."/>
            <person name="Swayne D.E."/>
        </authorList>
    </citation>
    <scope>NUCLEOTIDE SEQUENCE [LARGE SCALE GENOMIC DNA]</scope>
    <source>
        <strain evidence="2 3">DSM 19625</strain>
    </source>
</reference>
<dbReference type="Proteomes" id="UP000192678">
    <property type="component" value="Unassembled WGS sequence"/>
</dbReference>